<proteinExistence type="predicted"/>
<accession>J0QHJ3</accession>
<name>J0QHJ3_9HYPH</name>
<comment type="caution">
    <text evidence="2">The sequence shown here is derived from an EMBL/GenBank/DDBJ whole genome shotgun (WGS) entry which is preliminary data.</text>
</comment>
<dbReference type="EMBL" id="AILY01000029">
    <property type="protein sequence ID" value="EJF84956.1"/>
    <property type="molecule type" value="Genomic_DNA"/>
</dbReference>
<feature type="region of interest" description="Disordered" evidence="1">
    <location>
        <begin position="26"/>
        <end position="56"/>
    </location>
</feature>
<dbReference type="HOGENOM" id="CLU_027632_0_0_5"/>
<reference evidence="2 3" key="1">
    <citation type="submission" date="2012-03" db="EMBL/GenBank/DDBJ databases">
        <title>The Genome Sequence of Bartonella rattimassiliensis 15908.</title>
        <authorList>
            <consortium name="The Broad Institute Genome Sequencing Platform"/>
            <consortium name="The Broad Institute Genome Sequencing Center for Infectious Disease"/>
            <person name="Feldgarden M."/>
            <person name="Kirby J."/>
            <person name="Kosoy M."/>
            <person name="Birtles R."/>
            <person name="Probert W.S."/>
            <person name="Chiaraviglio L."/>
            <person name="Young S.K."/>
            <person name="Zeng Q."/>
            <person name="Gargeya S."/>
            <person name="Fitzgerald M."/>
            <person name="Haas B."/>
            <person name="Abouelleil A."/>
            <person name="Alvarado L."/>
            <person name="Arachchi H.M."/>
            <person name="Berlin A."/>
            <person name="Chapman S.B."/>
            <person name="Gearin G."/>
            <person name="Goldberg J."/>
            <person name="Griggs A."/>
            <person name="Gujja S."/>
            <person name="Hansen M."/>
            <person name="Heiman D."/>
            <person name="Howarth C."/>
            <person name="Larimer J."/>
            <person name="Lui A."/>
            <person name="MacDonald P.J.P."/>
            <person name="McCowen C."/>
            <person name="Montmayeur A."/>
            <person name="Murphy C."/>
            <person name="Neiman D."/>
            <person name="Pearson M."/>
            <person name="Priest M."/>
            <person name="Roberts A."/>
            <person name="Saif S."/>
            <person name="Shea T."/>
            <person name="Sisk P."/>
            <person name="Stolte C."/>
            <person name="Sykes S."/>
            <person name="Wortman J."/>
            <person name="Nusbaum C."/>
            <person name="Birren B."/>
        </authorList>
    </citation>
    <scope>NUCLEOTIDE SEQUENCE [LARGE SCALE GENOMIC DNA]</scope>
    <source>
        <strain evidence="2 3">15908</strain>
    </source>
</reference>
<feature type="region of interest" description="Disordered" evidence="1">
    <location>
        <begin position="368"/>
        <end position="389"/>
    </location>
</feature>
<dbReference type="OrthoDB" id="7926553at2"/>
<dbReference type="eggNOG" id="COG2184">
    <property type="taxonomic scope" value="Bacteria"/>
</dbReference>
<feature type="region of interest" description="Disordered" evidence="1">
    <location>
        <begin position="71"/>
        <end position="100"/>
    </location>
</feature>
<evidence type="ECO:0000313" key="3">
    <source>
        <dbReference type="Proteomes" id="UP000001077"/>
    </source>
</evidence>
<dbReference type="Proteomes" id="UP000001077">
    <property type="component" value="Unassembled WGS sequence"/>
</dbReference>
<protein>
    <recommendedName>
        <fullName evidence="4">Bartonella effector protein BID domain-containing protein</fullName>
    </recommendedName>
</protein>
<dbReference type="NCBIfam" id="NF033856">
    <property type="entry name" value="T4SS_effec_BID"/>
    <property type="match status" value="2"/>
</dbReference>
<evidence type="ECO:0008006" key="4">
    <source>
        <dbReference type="Google" id="ProtNLM"/>
    </source>
</evidence>
<sequence length="437" mass="49196">MKKDDPHPFPSSSIQEIIKLYERAAAEISSPAPLQTKTPSKSKRLSPIPEKNEERHSLLREKTVFEEIAQASVPKTNQTTSLTETSSIKGPPEPETTHTTVASSVVASQKATIMLSEEEITKLLPHHSLIRAYQEEIERLSESAYGNPQILQEKLEEIQKNPATGEELSWRMTAHPESLAKLSGTSVFGFKNQTRRQAEESFSALCITVDCYTEAVKHAKESLLQSPEQELKNYEYLMGKEAIAKLLQKPDHHERKSLSEAEISTQIHHHSKVKRHHAQIYYWCEVVFGKSDILQSQVEELFQNPETIEQLTQQLAGAPQSFHKYAGVNLCGFKNKARRHAEAGLSHLIDAADNYATAVIQVKESISQTQQAKQEHREASERTQDLHQQQHLLRSAEYTEPSTTIILHEGATSSTQQRETDLRSRKTALPKALAFAS</sequence>
<dbReference type="PATRIC" id="fig|1094556.3.peg.1346"/>
<gene>
    <name evidence="2" type="ORF">MCY_01339</name>
</gene>
<dbReference type="AlphaFoldDB" id="J0QHJ3"/>
<feature type="compositionally biased region" description="Basic and acidic residues" evidence="1">
    <location>
        <begin position="373"/>
        <end position="385"/>
    </location>
</feature>
<evidence type="ECO:0000256" key="1">
    <source>
        <dbReference type="SAM" id="MobiDB-lite"/>
    </source>
</evidence>
<feature type="region of interest" description="Disordered" evidence="1">
    <location>
        <begin position="409"/>
        <end position="437"/>
    </location>
</feature>
<feature type="compositionally biased region" description="Polar residues" evidence="1">
    <location>
        <begin position="73"/>
        <end position="88"/>
    </location>
</feature>
<organism evidence="2 3">
    <name type="scientific">Bartonella rattimassiliensis 15908</name>
    <dbReference type="NCBI Taxonomy" id="1094556"/>
    <lineage>
        <taxon>Bacteria</taxon>
        <taxon>Pseudomonadati</taxon>
        <taxon>Pseudomonadota</taxon>
        <taxon>Alphaproteobacteria</taxon>
        <taxon>Hyphomicrobiales</taxon>
        <taxon>Bartonellaceae</taxon>
        <taxon>Bartonella</taxon>
    </lineage>
</organism>
<evidence type="ECO:0000313" key="2">
    <source>
        <dbReference type="EMBL" id="EJF84956.1"/>
    </source>
</evidence>
<dbReference type="RefSeq" id="WP_007347475.1">
    <property type="nucleotide sequence ID" value="NZ_CALY02000061.1"/>
</dbReference>
<keyword evidence="3" id="KW-1185">Reference proteome</keyword>